<feature type="region of interest" description="Disordered" evidence="2">
    <location>
        <begin position="2023"/>
        <end position="2054"/>
    </location>
</feature>
<feature type="region of interest" description="Disordered" evidence="2">
    <location>
        <begin position="537"/>
        <end position="568"/>
    </location>
</feature>
<dbReference type="EMBL" id="CAXHTA020000015">
    <property type="protein sequence ID" value="CAL5225931.1"/>
    <property type="molecule type" value="Genomic_DNA"/>
</dbReference>
<dbReference type="Pfam" id="PF20210">
    <property type="entry name" value="Laa1_Sip1_HTR5"/>
    <property type="match status" value="1"/>
</dbReference>
<feature type="region of interest" description="Disordered" evidence="2">
    <location>
        <begin position="849"/>
        <end position="876"/>
    </location>
</feature>
<dbReference type="PANTHER" id="PTHR46975:SF2">
    <property type="entry name" value="PROTEIN SWEETIE"/>
    <property type="match status" value="1"/>
</dbReference>
<feature type="compositionally biased region" description="Polar residues" evidence="2">
    <location>
        <begin position="1921"/>
        <end position="1930"/>
    </location>
</feature>
<name>A0ABP1G133_9CHLO</name>
<evidence type="ECO:0000256" key="2">
    <source>
        <dbReference type="SAM" id="MobiDB-lite"/>
    </source>
</evidence>
<feature type="region of interest" description="Disordered" evidence="2">
    <location>
        <begin position="1905"/>
        <end position="2000"/>
    </location>
</feature>
<keyword evidence="4" id="KW-1185">Reference proteome</keyword>
<comment type="caution">
    <text evidence="3">The sequence shown here is derived from an EMBL/GenBank/DDBJ whole genome shotgun (WGS) entry which is preliminary data.</text>
</comment>
<gene>
    <name evidence="3" type="primary">g8726</name>
    <name evidence="3" type="ORF">VP750_LOCUS7837</name>
</gene>
<dbReference type="PANTHER" id="PTHR46975">
    <property type="entry name" value="PROTEIN SWEETIE"/>
    <property type="match status" value="1"/>
</dbReference>
<evidence type="ECO:0000313" key="4">
    <source>
        <dbReference type="Proteomes" id="UP001497392"/>
    </source>
</evidence>
<dbReference type="SUPFAM" id="SSF48371">
    <property type="entry name" value="ARM repeat"/>
    <property type="match status" value="2"/>
</dbReference>
<evidence type="ECO:0000256" key="1">
    <source>
        <dbReference type="ARBA" id="ARBA00008304"/>
    </source>
</evidence>
<feature type="compositionally biased region" description="Low complexity" evidence="2">
    <location>
        <begin position="1931"/>
        <end position="1970"/>
    </location>
</feature>
<dbReference type="InterPro" id="IPR011989">
    <property type="entry name" value="ARM-like"/>
</dbReference>
<dbReference type="Proteomes" id="UP001497392">
    <property type="component" value="Unassembled WGS sequence"/>
</dbReference>
<dbReference type="InterPro" id="IPR016024">
    <property type="entry name" value="ARM-type_fold"/>
</dbReference>
<proteinExistence type="inferred from homology"/>
<accession>A0ABP1G133</accession>
<sequence>MEDFAAFDEFPTEPQAPSQTAQPKAQYYIDEEEALGFHIWVAELELLLGQVKGSKANIEPVAALELLQKLLVTIDSSQRERVREYQRRCEEALTDVLLKGAAPPVRWLICACLVQLYLVGDTLPLYSRVASLQSYLGSKEVSNRGSPEAARLGALQALAALSDVHGQSLASSAMESLALAVKFTARYMDAQTKIQALQLIAAIIRGLGDRDRNVVAIQSDALKAAVRVAKEAATAETCLAAAGVLRSIAQAGGAALWANSAKGYEDALQLCLAHLEDASRATGDAFAGALGDLVAASKSPAALQGVHMPKLKPARKAALEKLLQDSMSACLERPFIEAAQADRRRSLRAMSQAWISYMATIQSDGDEGVLVDLAIKAIEMLAAVKPAPAGAATDGDSGVGLSCGELPMAQATVLCILRVGIIERLSETGQRRLLERLVALAASVIGSQVPLAAVTLETLGLLLEILGEVPPETAQLLQVPLTQKLTCQHSLLRMQAAATLAALAAAEPGAASGLLVQQLDGLQASAEKLAQLSTSEAAAAAPAEKQSQARGSGKLQGSTGPDQDRPRQAMDAVHGHSLGAAALLVTATRLPLGMPSRLRQRALDLAEGLIRTPGSTRPDGQGAEREAGHIILGALCASGLPKGQKRRHVLELWTVALSADSAAQLDIHRFVEQPSQAWDTEMAAEMWWRASALEALQAFVYGPLSQAGKAEARRLQETVAEYLAPMLDIITAMPAIQDPGKTKGGPSIMFAAAAALLQLRLLEAYLALPDASAFTMEHAAVSKLCARALRSAPGQAGSGIAESVASSALRQALNKQDDVLGPWVPGRDPLEDALAAYAGAPGGPLHHPWEASSPFSAGYSDTEDAGAHAKQRSFQPLPQPRSLAAALLEMQLTLLGSLMAIVSQANQLQILEVLNVAATEGSGAKSRRERSDPNRRHTLVTCACAAALAGLDTLARKYRGELGSRDEVAHKAGALADSVLNVAADSNDAALQRSAAEIFAFAACIGSTPFAAALVRTLVQALADSPSAPRRAALAVAVGSIVRSKGGIALQSTLNLTAGTLLAAAQVCPGPAQLWLLHGMWLIVNSAGPAFLPHVTATLRHAVEALMLEENSAVPGLQPAVGRLASALVAVLGPELTLGSPAYCSCRAVIREMQAISTASGRPEDAAAAALETVSYAQMLVLFAPQAVPAIAHLPLLLDTLPSRQPNLRRAAALTLRHLAERDPAAILPDRVEGRLFDALDAETDTEIASQLRATLTTLLSTGAPAQPSYWLQVCSQVALAAVDRSQSGPGGAGALGSGAGFRGGLDESLMEGTADEEDEAAGIPATSGAPKQSPALPEQGSVGSQSMRLGTAPRLRTRLFAAQCILEIPDSVGADRRHFDPVEAAASPGADWLVQSLQSMTDAGFKMATGQVEALRPLGVQLLKAVLAKFGDAKDPLLPEQLLLEQFQAQFVSALRSALSAKGSPVLLGAGASLAAAFLERRMAAEDPVVLQRLMMLLTAPLSAMEDQSEEVYAEWVGAQAKLALLEAHAECRAFATGLPDQATNALVTEAQQPYERQLTQGWAGALTDWAALGSLSPDQAARHQSAWRPGAALPEPVPDQAKLGRAAPAMLVALAATLSTMEEASAKPFAAVAAVASHRLLALATKDFAAEHSQRPSNGHKSSGGSSSLALMLSALAAVRALVAAPVPILDVPVVANIIKMLQQLLDKVLAPVLATPVESEEACLLYHLLNTSGDILAALCSQSAWHELHTDIAVAALSAISITSGLGREGDMHDASKMPNAALHASFEAARALVAADASYTGQFALAALRVLQHGCSGDTIKEAQAFLAHALPILAAADLGLAAATLRAAADIAVASVSNSETSGAANGAMGAAHARAAAVMSLITSHGALLHAPTPEVPAAPAAQLAASSERDGQHMHSSSITMQDTATAATASGSEASAVPLSAEQGSSTEETAAAAAASGSEAGDVPSSAEQLTSKEEVVAAADEQSGEPGLGEPDIAAAEVQAHLPDNQSVPAEAQRGTLDGVNPPDSHDASSSGAPQQQKVSLQQTEREISMGNVEARQHCLMALEACIKCRSQPPLQLAALHAVGSQIRAAAAERAQETLQWATDCFATIAPLAVVGAREMLQTSPVSSADALSEQVVSGTLALLVAALTLCPDRQPPIMTVLLMLLIEAAAPEGEPNMALKAAALKLVNSLAGSQHAAAFQAAVTQSPQSAKQRLQGALKAASAGPSTQPAKAQRQAISLGAPVIRLQNFAANQ</sequence>
<dbReference type="Gene3D" id="1.25.10.10">
    <property type="entry name" value="Leucine-rich Repeat Variant"/>
    <property type="match status" value="1"/>
</dbReference>
<feature type="compositionally biased region" description="Low complexity" evidence="2">
    <location>
        <begin position="537"/>
        <end position="549"/>
    </location>
</feature>
<feature type="region of interest" description="Disordered" evidence="2">
    <location>
        <begin position="1312"/>
        <end position="1348"/>
    </location>
</feature>
<feature type="compositionally biased region" description="Polar residues" evidence="2">
    <location>
        <begin position="2038"/>
        <end position="2053"/>
    </location>
</feature>
<feature type="region of interest" description="Disordered" evidence="2">
    <location>
        <begin position="1"/>
        <end position="23"/>
    </location>
</feature>
<comment type="similarity">
    <text evidence="1">Belongs to the HEATR5 family.</text>
</comment>
<evidence type="ECO:0000313" key="3">
    <source>
        <dbReference type="EMBL" id="CAL5225931.1"/>
    </source>
</evidence>
<organism evidence="3 4">
    <name type="scientific">Coccomyxa viridis</name>
    <dbReference type="NCBI Taxonomy" id="1274662"/>
    <lineage>
        <taxon>Eukaryota</taxon>
        <taxon>Viridiplantae</taxon>
        <taxon>Chlorophyta</taxon>
        <taxon>core chlorophytes</taxon>
        <taxon>Trebouxiophyceae</taxon>
        <taxon>Trebouxiophyceae incertae sedis</taxon>
        <taxon>Coccomyxaceae</taxon>
        <taxon>Coccomyxa</taxon>
    </lineage>
</organism>
<dbReference type="InterPro" id="IPR044218">
    <property type="entry name" value="SWEETIE"/>
</dbReference>
<dbReference type="InterPro" id="IPR046837">
    <property type="entry name" value="Laa1/Sip1/HEATR5-like_HEAT"/>
</dbReference>
<protein>
    <submittedName>
        <fullName evidence="3">G8726 protein</fullName>
    </submittedName>
</protein>
<reference evidence="3 4" key="1">
    <citation type="submission" date="2024-06" db="EMBL/GenBank/DDBJ databases">
        <authorList>
            <person name="Kraege A."/>
            <person name="Thomma B."/>
        </authorList>
    </citation>
    <scope>NUCLEOTIDE SEQUENCE [LARGE SCALE GENOMIC DNA]</scope>
</reference>